<dbReference type="Proteomes" id="UP001177003">
    <property type="component" value="Chromosome 0"/>
</dbReference>
<evidence type="ECO:0000256" key="1">
    <source>
        <dbReference type="SAM" id="MobiDB-lite"/>
    </source>
</evidence>
<proteinExistence type="predicted"/>
<protein>
    <submittedName>
        <fullName evidence="2">Uncharacterized protein</fullName>
    </submittedName>
</protein>
<dbReference type="AlphaFoldDB" id="A0AA35VDJ6"/>
<accession>A0AA35VDJ6</accession>
<reference evidence="2" key="1">
    <citation type="submission" date="2023-04" db="EMBL/GenBank/DDBJ databases">
        <authorList>
            <person name="Vijverberg K."/>
            <person name="Xiong W."/>
            <person name="Schranz E."/>
        </authorList>
    </citation>
    <scope>NUCLEOTIDE SEQUENCE</scope>
</reference>
<keyword evidence="3" id="KW-1185">Reference proteome</keyword>
<dbReference type="EMBL" id="OX465086">
    <property type="protein sequence ID" value="CAI9264115.1"/>
    <property type="molecule type" value="Genomic_DNA"/>
</dbReference>
<gene>
    <name evidence="2" type="ORF">LSALG_LOCUS4781</name>
</gene>
<feature type="compositionally biased region" description="Low complexity" evidence="1">
    <location>
        <begin position="1"/>
        <end position="36"/>
    </location>
</feature>
<sequence length="250" mass="27610">MRVTPIVTAHPATTTTTMPQREPTTQSQPTTHQQPSMRHAGTSTWCLSTITSTIQLTPAGHLSSPMATMSCIPLFAQQLAFNPYSYYYQGMCPQHSHKKKQKSRHTGAGYTLTHHGTNGVELTVKSVGAYPTQAVYVPQTSGYKHECDYEYGQGYARPSHMQHTVASGVLGYPHMYDSTHRSGWKRGSPAPTSRSHCPETPLRKVKGDANSIMACKQKEGDYIRAYYDWFTLATLSVPGHEEILVTGAFA</sequence>
<evidence type="ECO:0000313" key="3">
    <source>
        <dbReference type="Proteomes" id="UP001177003"/>
    </source>
</evidence>
<feature type="region of interest" description="Disordered" evidence="1">
    <location>
        <begin position="1"/>
        <end position="39"/>
    </location>
</feature>
<name>A0AA35VDJ6_LACSI</name>
<organism evidence="2 3">
    <name type="scientific">Lactuca saligna</name>
    <name type="common">Willowleaf lettuce</name>
    <dbReference type="NCBI Taxonomy" id="75948"/>
    <lineage>
        <taxon>Eukaryota</taxon>
        <taxon>Viridiplantae</taxon>
        <taxon>Streptophyta</taxon>
        <taxon>Embryophyta</taxon>
        <taxon>Tracheophyta</taxon>
        <taxon>Spermatophyta</taxon>
        <taxon>Magnoliopsida</taxon>
        <taxon>eudicotyledons</taxon>
        <taxon>Gunneridae</taxon>
        <taxon>Pentapetalae</taxon>
        <taxon>asterids</taxon>
        <taxon>campanulids</taxon>
        <taxon>Asterales</taxon>
        <taxon>Asteraceae</taxon>
        <taxon>Cichorioideae</taxon>
        <taxon>Cichorieae</taxon>
        <taxon>Lactucinae</taxon>
        <taxon>Lactuca</taxon>
    </lineage>
</organism>
<evidence type="ECO:0000313" key="2">
    <source>
        <dbReference type="EMBL" id="CAI9264115.1"/>
    </source>
</evidence>